<reference evidence="2" key="1">
    <citation type="journal article" date="2019" name="Int. J. Syst. Evol. Microbiol.">
        <title>The Global Catalogue of Microorganisms (GCM) 10K type strain sequencing project: providing services to taxonomists for standard genome sequencing and annotation.</title>
        <authorList>
            <consortium name="The Broad Institute Genomics Platform"/>
            <consortium name="The Broad Institute Genome Sequencing Center for Infectious Disease"/>
            <person name="Wu L."/>
            <person name="Ma J."/>
        </authorList>
    </citation>
    <scope>NUCLEOTIDE SEQUENCE [LARGE SCALE GENOMIC DNA]</scope>
    <source>
        <strain evidence="2">JCM 17809</strain>
    </source>
</reference>
<evidence type="ECO:0000313" key="1">
    <source>
        <dbReference type="EMBL" id="GAA4406578.1"/>
    </source>
</evidence>
<sequence length="255" mass="26345">MGFPGIGGGRTSAAVKDVKTALEQAQDGTADEGVLGRESTRLVQNILDLGLDGKGWFDSADHVADEALRTHGDAEAAVDALVRSHVVKGGAAGFVTSLGGFFTMPVALPVNLLGFYLLATRMTASVARVRGYDLSSEHIRTAVLLTLVGADADDLLRKANVAVPGGTLSNLAVQRLPGPALMVVQKGIGFRLLAQVGTHTFARLGRLVPFIGGAIGAGLDAYMLRRFAANAKRQFPPVARAGATAIEADAASTTA</sequence>
<protein>
    <submittedName>
        <fullName evidence="1">EcsC family protein</fullName>
    </submittedName>
</protein>
<dbReference type="InterPro" id="IPR024787">
    <property type="entry name" value="EcsC"/>
</dbReference>
<dbReference type="Pfam" id="PF12787">
    <property type="entry name" value="EcsC"/>
    <property type="match status" value="1"/>
</dbReference>
<proteinExistence type="predicted"/>
<dbReference type="Proteomes" id="UP001500945">
    <property type="component" value="Unassembled WGS sequence"/>
</dbReference>
<accession>A0ABP8KHY7</accession>
<evidence type="ECO:0000313" key="2">
    <source>
        <dbReference type="Proteomes" id="UP001500945"/>
    </source>
</evidence>
<comment type="caution">
    <text evidence="1">The sequence shown here is derived from an EMBL/GenBank/DDBJ whole genome shotgun (WGS) entry which is preliminary data.</text>
</comment>
<gene>
    <name evidence="1" type="ORF">GCM10023168_21690</name>
</gene>
<dbReference type="EMBL" id="BAABGM010000013">
    <property type="protein sequence ID" value="GAA4406578.1"/>
    <property type="molecule type" value="Genomic_DNA"/>
</dbReference>
<keyword evidence="2" id="KW-1185">Reference proteome</keyword>
<name>A0ABP8KHY7_9MICO</name>
<organism evidence="1 2">
    <name type="scientific">Fodinibacter luteus</name>
    <dbReference type="NCBI Taxonomy" id="552064"/>
    <lineage>
        <taxon>Bacteria</taxon>
        <taxon>Bacillati</taxon>
        <taxon>Actinomycetota</taxon>
        <taxon>Actinomycetes</taxon>
        <taxon>Micrococcales</taxon>
        <taxon>Intrasporangiaceae</taxon>
        <taxon>Fodinibacter (ex Wang et al. 2009)</taxon>
    </lineage>
</organism>